<feature type="transmembrane region" description="Helical" evidence="1">
    <location>
        <begin position="43"/>
        <end position="63"/>
    </location>
</feature>
<evidence type="ECO:0000256" key="1">
    <source>
        <dbReference type="SAM" id="Phobius"/>
    </source>
</evidence>
<feature type="transmembrane region" description="Helical" evidence="1">
    <location>
        <begin position="6"/>
        <end position="31"/>
    </location>
</feature>
<feature type="transmembrane region" description="Helical" evidence="1">
    <location>
        <begin position="174"/>
        <end position="192"/>
    </location>
</feature>
<keyword evidence="1" id="KW-1133">Transmembrane helix</keyword>
<keyword evidence="1" id="KW-0812">Transmembrane</keyword>
<feature type="transmembrane region" description="Helical" evidence="1">
    <location>
        <begin position="69"/>
        <end position="91"/>
    </location>
</feature>
<organism evidence="2 3">
    <name type="scientific">Acanthosepion pharaonis</name>
    <name type="common">Pharaoh cuttlefish</name>
    <name type="synonym">Sepia pharaonis</name>
    <dbReference type="NCBI Taxonomy" id="158019"/>
    <lineage>
        <taxon>Eukaryota</taxon>
        <taxon>Metazoa</taxon>
        <taxon>Spiralia</taxon>
        <taxon>Lophotrochozoa</taxon>
        <taxon>Mollusca</taxon>
        <taxon>Cephalopoda</taxon>
        <taxon>Coleoidea</taxon>
        <taxon>Decapodiformes</taxon>
        <taxon>Sepiida</taxon>
        <taxon>Sepiina</taxon>
        <taxon>Sepiidae</taxon>
        <taxon>Acanthosepion</taxon>
    </lineage>
</organism>
<gene>
    <name evidence="2" type="ORF">SPHA_30894</name>
</gene>
<feature type="transmembrane region" description="Helical" evidence="1">
    <location>
        <begin position="103"/>
        <end position="125"/>
    </location>
</feature>
<feature type="transmembrane region" description="Helical" evidence="1">
    <location>
        <begin position="386"/>
        <end position="405"/>
    </location>
</feature>
<keyword evidence="1" id="KW-0472">Membrane</keyword>
<comment type="caution">
    <text evidence="2">The sequence shown here is derived from an EMBL/GenBank/DDBJ whole genome shotgun (WGS) entry which is preliminary data.</text>
</comment>
<name>A0A812C688_ACAPH</name>
<feature type="transmembrane region" description="Helical" evidence="1">
    <location>
        <begin position="198"/>
        <end position="223"/>
    </location>
</feature>
<dbReference type="EMBL" id="CAHIKZ030001247">
    <property type="protein sequence ID" value="CAE1257644.1"/>
    <property type="molecule type" value="Genomic_DNA"/>
</dbReference>
<evidence type="ECO:0000313" key="2">
    <source>
        <dbReference type="EMBL" id="CAE1257644.1"/>
    </source>
</evidence>
<feature type="transmembrane region" description="Helical" evidence="1">
    <location>
        <begin position="417"/>
        <end position="447"/>
    </location>
</feature>
<evidence type="ECO:0000313" key="3">
    <source>
        <dbReference type="Proteomes" id="UP000597762"/>
    </source>
</evidence>
<feature type="transmembrane region" description="Helical" evidence="1">
    <location>
        <begin position="271"/>
        <end position="292"/>
    </location>
</feature>
<feature type="transmembrane region" description="Helical" evidence="1">
    <location>
        <begin position="244"/>
        <end position="265"/>
    </location>
</feature>
<feature type="transmembrane region" description="Helical" evidence="1">
    <location>
        <begin position="304"/>
        <end position="322"/>
    </location>
</feature>
<sequence>MVAHAIVVSFVIVPFLLPVFFVFVLLIHFFFFLSFPNYFTSFVVIYFSFLNFFSFPAFVSHLLLPSPTLSYFLITLFFTLLFLLHIFTSFLSTFPSFVSSSLFNFQLFPLFASLCTSLFINLPFFSSSSKSSPLGLLPFHSPPSFSLARSLRLFFSSTSYFLPRLSFPPRRLPIAQSFSFFISFFSFLFSSPPSYSSFSILPFAILLFLPLLFISFSLLRIFVSCRRCFSDFPSRFFARHVENSVYSLSDVFSLLSLFACIFTFSPLSFPFSSFTFCLYLHILSLILSNFFFHVWPVSSHFLPYPFQSLLSLFACIFTFSPLSFPISSFTFCLYLHIFSLILSNLFFLPVSSHFLPYPFHSLLSPFACIFIFYPLSFPISSFTSGLYLPIFSPILFNLFFHFLPVSSHFLPYPSQSLLSLFACIFTFSPVSFLISSFTFGSYLHIFFLIPPNFFFHFLPVSSHFSLIPSNLFFHLLPVSSQFLPYPFQYN</sequence>
<feature type="transmembrane region" description="Helical" evidence="1">
    <location>
        <begin position="453"/>
        <end position="473"/>
    </location>
</feature>
<proteinExistence type="predicted"/>
<accession>A0A812C688</accession>
<keyword evidence="3" id="KW-1185">Reference proteome</keyword>
<feature type="transmembrane region" description="Helical" evidence="1">
    <location>
        <begin position="362"/>
        <end position="380"/>
    </location>
</feature>
<reference evidence="2" key="1">
    <citation type="submission" date="2021-01" db="EMBL/GenBank/DDBJ databases">
        <authorList>
            <person name="Li R."/>
            <person name="Bekaert M."/>
        </authorList>
    </citation>
    <scope>NUCLEOTIDE SEQUENCE</scope>
    <source>
        <strain evidence="2">Farmed</strain>
    </source>
</reference>
<dbReference type="Proteomes" id="UP000597762">
    <property type="component" value="Unassembled WGS sequence"/>
</dbReference>
<dbReference type="AlphaFoldDB" id="A0A812C688"/>
<protein>
    <submittedName>
        <fullName evidence="2">Uncharacterized protein</fullName>
    </submittedName>
</protein>